<protein>
    <submittedName>
        <fullName evidence="1">Uncharacterized protein</fullName>
    </submittedName>
</protein>
<name>A0A6I3SH55_HELMO</name>
<dbReference type="Proteomes" id="UP000430670">
    <property type="component" value="Unassembled WGS sequence"/>
</dbReference>
<proteinExistence type="predicted"/>
<dbReference type="EMBL" id="WNKU01000002">
    <property type="protein sequence ID" value="MTV48179.1"/>
    <property type="molecule type" value="Genomic_DNA"/>
</dbReference>
<comment type="caution">
    <text evidence="1">The sequence shown here is derived from an EMBL/GenBank/DDBJ whole genome shotgun (WGS) entry which is preliminary data.</text>
</comment>
<evidence type="ECO:0000313" key="2">
    <source>
        <dbReference type="Proteomes" id="UP000430670"/>
    </source>
</evidence>
<evidence type="ECO:0000313" key="1">
    <source>
        <dbReference type="EMBL" id="MTV48179.1"/>
    </source>
</evidence>
<reference evidence="1 2" key="1">
    <citation type="submission" date="2019-11" db="EMBL/GenBank/DDBJ databases">
        <title>Whole-genome sequence of a the green, strictly anaerobic photosynthetic bacterium Heliobacillus mobilis DSM 6151.</title>
        <authorList>
            <person name="Kyndt J.A."/>
            <person name="Meyer T.E."/>
        </authorList>
    </citation>
    <scope>NUCLEOTIDE SEQUENCE [LARGE SCALE GENOMIC DNA]</scope>
    <source>
        <strain evidence="1 2">DSM 6151</strain>
    </source>
</reference>
<dbReference type="AlphaFoldDB" id="A0A6I3SH55"/>
<keyword evidence="2" id="KW-1185">Reference proteome</keyword>
<accession>A0A6I3SH55</accession>
<organism evidence="1 2">
    <name type="scientific">Heliobacterium mobile</name>
    <name type="common">Heliobacillus mobilis</name>
    <dbReference type="NCBI Taxonomy" id="28064"/>
    <lineage>
        <taxon>Bacteria</taxon>
        <taxon>Bacillati</taxon>
        <taxon>Bacillota</taxon>
        <taxon>Clostridia</taxon>
        <taxon>Eubacteriales</taxon>
        <taxon>Heliobacteriaceae</taxon>
        <taxon>Heliobacterium</taxon>
    </lineage>
</organism>
<dbReference type="RefSeq" id="WP_155475251.1">
    <property type="nucleotide sequence ID" value="NZ_WNKU01000002.1"/>
</dbReference>
<gene>
    <name evidence="1" type="ORF">GJ688_04170</name>
</gene>
<dbReference type="OrthoDB" id="6399948at2"/>
<sequence length="762" mass="89138">MFRFHAKAAPFRLQGVISLILIWETRRIGAQGLYVHFVVANPVESQIDWLDGAPFGQGDRLLNGLPDHDIELSYREAFYLFDFILKELERAEVEVAPEIVSQIQLFQKPDPLNRHEWNSMMIRLFDRPLKPREVVHAYFQARAVEDWSLVYLLLPHKAQERYVDGEDYGQRMKKKHQGESLLRGVVVEEILNKRGVHLIAEVLLGEEQYLLTYRSHFYLVEEDDRWVITSIRQESSSKVPFGQDPFFQGFWYWRVFPTRNTDLILETLRQEEGCHVEDGERGTAIVYLSHVNDSIEMGLDIARDARGQVWVGRREIVVGTVSEERLVQLVRELRRNKLIGHNPGRGPYRLPEIANYAFREGTYANFEELLDAWEVKLENPLLGPEGWGQDTEDDPVARTVAETSQIGSLLTQFIHWRFAEQWKREWSHFARHTDEPDTPFTDHPMSSLFWEWFVFDRRLRGGTTTLEAFEQEVSSHLPPSLREGIKRWMENRPGFYVIHSLEEKGYSVRDLFGDNIFFIRDPEYNPEKPPYEVGYILFCRLMPWEGAYRYGGIAFFFPPWYRSDIVTYVRELGLNSGSEIPLDWLDLWTRKSRLIVNFIMELRKKLIQPKLVTAEGHRAGVCRAVYKVNDFLGLTSAIEKLPELEITDREKRKGQGEIIRYLWMEDALTGQLMDALRSGELEVVAEGIPLTDIFHETQRGENLRQIGNLTITRQYTVIDTISKERLDVLKRVFVKYCGFFITHEEDIFEEPENLIPNTAKKS</sequence>